<gene>
    <name evidence="2" type="ORF">GlitD10_2735</name>
</gene>
<accession>A0A1J0AGL7</accession>
<dbReference type="RefSeq" id="WP_071455421.1">
    <property type="nucleotide sequence ID" value="NZ_CP017675.1"/>
</dbReference>
<reference evidence="2 3" key="1">
    <citation type="submission" date="2016-10" db="EMBL/GenBank/DDBJ databases">
        <title>Description of Gloeomargarita lithophora gen. nov., sp. nov., a thylakoid-bearing basal-branching cyanobacterium with intracellular carbonates, and proposal for Gloeomargaritales ord. nov.</title>
        <authorList>
            <person name="Moreira D."/>
            <person name="Tavera R."/>
            <person name="Benzerara K."/>
            <person name="Skouri-Panet F."/>
            <person name="Couradeau E."/>
            <person name="Gerard E."/>
            <person name="Loussert C."/>
            <person name="Novelo E."/>
            <person name="Zivanovic Y."/>
            <person name="Lopez-Garcia P."/>
        </authorList>
    </citation>
    <scope>NUCLEOTIDE SEQUENCE [LARGE SCALE GENOMIC DNA]</scope>
    <source>
        <strain evidence="2 3">D10</strain>
    </source>
</reference>
<dbReference type="EMBL" id="CP017675">
    <property type="protein sequence ID" value="APB35078.1"/>
    <property type="molecule type" value="Genomic_DNA"/>
</dbReference>
<keyword evidence="1" id="KW-0812">Transmembrane</keyword>
<organism evidence="2 3">
    <name type="scientific">Gloeomargarita lithophora Alchichica-D10</name>
    <dbReference type="NCBI Taxonomy" id="1188229"/>
    <lineage>
        <taxon>Bacteria</taxon>
        <taxon>Bacillati</taxon>
        <taxon>Cyanobacteriota</taxon>
        <taxon>Cyanophyceae</taxon>
        <taxon>Gloeomargaritales</taxon>
        <taxon>Gloeomargaritaceae</taxon>
        <taxon>Gloeomargarita</taxon>
    </lineage>
</organism>
<keyword evidence="1" id="KW-0472">Membrane</keyword>
<dbReference type="KEGG" id="glt:GlitD10_2735"/>
<feature type="transmembrane region" description="Helical" evidence="1">
    <location>
        <begin position="55"/>
        <end position="74"/>
    </location>
</feature>
<protein>
    <submittedName>
        <fullName evidence="2">Uncharacterized protein</fullName>
    </submittedName>
</protein>
<evidence type="ECO:0000313" key="3">
    <source>
        <dbReference type="Proteomes" id="UP000180235"/>
    </source>
</evidence>
<name>A0A1J0AGL7_9CYAN</name>
<dbReference type="STRING" id="1188229.GlitD10_2735"/>
<dbReference type="AlphaFoldDB" id="A0A1J0AGL7"/>
<feature type="transmembrane region" description="Helical" evidence="1">
    <location>
        <begin position="94"/>
        <end position="115"/>
    </location>
</feature>
<dbReference type="Proteomes" id="UP000180235">
    <property type="component" value="Chromosome"/>
</dbReference>
<proteinExistence type="predicted"/>
<evidence type="ECO:0000313" key="2">
    <source>
        <dbReference type="EMBL" id="APB35078.1"/>
    </source>
</evidence>
<keyword evidence="1" id="KW-1133">Transmembrane helix</keyword>
<keyword evidence="3" id="KW-1185">Reference proteome</keyword>
<evidence type="ECO:0000256" key="1">
    <source>
        <dbReference type="SAM" id="Phobius"/>
    </source>
</evidence>
<sequence>MQYLVALLADRFQAEAAYLALEAAGLPLEAVALVGRGYREVGDYPLPQGGWRPNFFTYWLVPFGFGSGVGFSVLTGLDTFTPWAGVGGNHLLGGLLGAIAGGMGSVLVGGGLGQLAQWGLPNYARAVTQGKYVVVVQGTGLVNRARGIVLRFQPQALHVLETR</sequence>